<feature type="transmembrane region" description="Helical" evidence="4">
    <location>
        <begin position="79"/>
        <end position="97"/>
    </location>
</feature>
<name>A0A5M6IZP4_9PROT</name>
<reference evidence="6 7" key="1">
    <citation type="submission" date="2019-09" db="EMBL/GenBank/DDBJ databases">
        <title>Genome sequence of Rhodovastum atsumiense, a diverse member of the Acetobacteraceae family of non-sulfur purple photosynthetic bacteria.</title>
        <authorList>
            <person name="Meyer T."/>
            <person name="Kyndt J."/>
        </authorList>
    </citation>
    <scope>NUCLEOTIDE SEQUENCE [LARGE SCALE GENOMIC DNA]</scope>
    <source>
        <strain evidence="6 7">DSM 21279</strain>
    </source>
</reference>
<dbReference type="InterPro" id="IPR020846">
    <property type="entry name" value="MFS_dom"/>
</dbReference>
<feature type="transmembrane region" description="Helical" evidence="4">
    <location>
        <begin position="304"/>
        <end position="325"/>
    </location>
</feature>
<evidence type="ECO:0000256" key="4">
    <source>
        <dbReference type="SAM" id="Phobius"/>
    </source>
</evidence>
<dbReference type="SUPFAM" id="SSF103473">
    <property type="entry name" value="MFS general substrate transporter"/>
    <property type="match status" value="1"/>
</dbReference>
<protein>
    <submittedName>
        <fullName evidence="6">MFS transporter</fullName>
    </submittedName>
</protein>
<keyword evidence="7" id="KW-1185">Reference proteome</keyword>
<evidence type="ECO:0000313" key="7">
    <source>
        <dbReference type="Proteomes" id="UP000325255"/>
    </source>
</evidence>
<dbReference type="CDD" id="cd17324">
    <property type="entry name" value="MFS_NepI_like"/>
    <property type="match status" value="1"/>
</dbReference>
<evidence type="ECO:0000256" key="2">
    <source>
        <dbReference type="ARBA" id="ARBA00022989"/>
    </source>
</evidence>
<keyword evidence="3 4" id="KW-0472">Membrane</keyword>
<feature type="transmembrane region" description="Helical" evidence="4">
    <location>
        <begin position="345"/>
        <end position="366"/>
    </location>
</feature>
<dbReference type="GO" id="GO:0022857">
    <property type="term" value="F:transmembrane transporter activity"/>
    <property type="evidence" value="ECO:0007669"/>
    <property type="project" value="InterPro"/>
</dbReference>
<evidence type="ECO:0000256" key="3">
    <source>
        <dbReference type="ARBA" id="ARBA00023136"/>
    </source>
</evidence>
<dbReference type="OrthoDB" id="9815356at2"/>
<comment type="caution">
    <text evidence="6">The sequence shown here is derived from an EMBL/GenBank/DDBJ whole genome shotgun (WGS) entry which is preliminary data.</text>
</comment>
<accession>A0A5M6IZP4</accession>
<keyword evidence="1 4" id="KW-0812">Transmembrane</keyword>
<dbReference type="InterPro" id="IPR011701">
    <property type="entry name" value="MFS"/>
</dbReference>
<evidence type="ECO:0000256" key="1">
    <source>
        <dbReference type="ARBA" id="ARBA00022692"/>
    </source>
</evidence>
<feature type="transmembrane region" description="Helical" evidence="4">
    <location>
        <begin position="219"/>
        <end position="244"/>
    </location>
</feature>
<feature type="transmembrane region" description="Helical" evidence="4">
    <location>
        <begin position="52"/>
        <end position="72"/>
    </location>
</feature>
<dbReference type="Pfam" id="PF07690">
    <property type="entry name" value="MFS_1"/>
    <property type="match status" value="1"/>
</dbReference>
<proteinExistence type="predicted"/>
<feature type="transmembrane region" description="Helical" evidence="4">
    <location>
        <begin position="250"/>
        <end position="268"/>
    </location>
</feature>
<feature type="transmembrane region" description="Helical" evidence="4">
    <location>
        <begin position="162"/>
        <end position="187"/>
    </location>
</feature>
<dbReference type="EMBL" id="VWPK01000004">
    <property type="protein sequence ID" value="KAA5613806.1"/>
    <property type="molecule type" value="Genomic_DNA"/>
</dbReference>
<feature type="domain" description="Major facilitator superfamily (MFS) profile" evidence="5">
    <location>
        <begin position="14"/>
        <end position="394"/>
    </location>
</feature>
<dbReference type="PANTHER" id="PTHR42910:SF1">
    <property type="entry name" value="MAJOR FACILITATOR SUPERFAMILY (MFS) PROFILE DOMAIN-CONTAINING PROTEIN"/>
    <property type="match status" value="1"/>
</dbReference>
<dbReference type="PROSITE" id="PS50850">
    <property type="entry name" value="MFS"/>
    <property type="match status" value="1"/>
</dbReference>
<dbReference type="AlphaFoldDB" id="A0A5M6IZP4"/>
<evidence type="ECO:0000259" key="5">
    <source>
        <dbReference type="PROSITE" id="PS50850"/>
    </source>
</evidence>
<feature type="transmembrane region" description="Helical" evidence="4">
    <location>
        <begin position="137"/>
        <end position="156"/>
    </location>
</feature>
<dbReference type="Gene3D" id="1.20.1250.20">
    <property type="entry name" value="MFS general substrate transporter like domains"/>
    <property type="match status" value="1"/>
</dbReference>
<feature type="transmembrane region" description="Helical" evidence="4">
    <location>
        <begin position="280"/>
        <end position="298"/>
    </location>
</feature>
<feature type="transmembrane region" description="Helical" evidence="4">
    <location>
        <begin position="372"/>
        <end position="390"/>
    </location>
</feature>
<feature type="transmembrane region" description="Helical" evidence="4">
    <location>
        <begin position="103"/>
        <end position="125"/>
    </location>
</feature>
<organism evidence="6 7">
    <name type="scientific">Rhodovastum atsumiense</name>
    <dbReference type="NCBI Taxonomy" id="504468"/>
    <lineage>
        <taxon>Bacteria</taxon>
        <taxon>Pseudomonadati</taxon>
        <taxon>Pseudomonadota</taxon>
        <taxon>Alphaproteobacteria</taxon>
        <taxon>Acetobacterales</taxon>
        <taxon>Acetobacteraceae</taxon>
        <taxon>Rhodovastum</taxon>
    </lineage>
</organism>
<evidence type="ECO:0000313" key="6">
    <source>
        <dbReference type="EMBL" id="KAA5613806.1"/>
    </source>
</evidence>
<dbReference type="PANTHER" id="PTHR42910">
    <property type="entry name" value="TRANSPORTER SCO4007-RELATED"/>
    <property type="match status" value="1"/>
</dbReference>
<dbReference type="Proteomes" id="UP000325255">
    <property type="component" value="Unassembled WGS sequence"/>
</dbReference>
<feature type="transmembrane region" description="Helical" evidence="4">
    <location>
        <begin position="12"/>
        <end position="32"/>
    </location>
</feature>
<keyword evidence="2 4" id="KW-1133">Transmembrane helix</keyword>
<dbReference type="InterPro" id="IPR036259">
    <property type="entry name" value="MFS_trans_sf"/>
</dbReference>
<gene>
    <name evidence="6" type="ORF">F1189_03245</name>
</gene>
<sequence>MPEISLNTPLPTWLTLLLASACGLIVANIYYAQPLIGPISLSLGLSPQAAGLIVTMTQIGYGTGLLLIVPLADRIENRTLVVCILGLAILALLGAGLSTRPTLFLATALLIGLGSVAVQVLVPYAAHLAPEATRGRVVGNVMSGLMLGIMLARPAASFVTHALSWHAVFIISAMVMAGLATVLRFALPRRHPGSGPSYATLLLSMGRLARHTPILQRRAFYHACLFGTFSLFWTTVPLLLAGPFQLSQNGIALFALAGVAGAISAPIAGRAADRGWSRPATGAAMLGTAAALLLCLTADSGSPIALAILVLAAILLDFAVTANLVLGQRAIYSLGAAVRGRLNGLYMATFFAGGAFGSALGGWTYARGGWPLTIWAGLALPALALAGFLTELRPRRPRA</sequence>